<evidence type="ECO:0000259" key="3">
    <source>
        <dbReference type="PROSITE" id="PS51186"/>
    </source>
</evidence>
<dbReference type="OrthoDB" id="281808at2"/>
<keyword evidence="5" id="KW-1185">Reference proteome</keyword>
<gene>
    <name evidence="4" type="ORF">SAMN04488003_11013</name>
</gene>
<dbReference type="GO" id="GO:0016747">
    <property type="term" value="F:acyltransferase activity, transferring groups other than amino-acyl groups"/>
    <property type="evidence" value="ECO:0007669"/>
    <property type="project" value="InterPro"/>
</dbReference>
<accession>A0A1H8E7T7</accession>
<dbReference type="PROSITE" id="PS51186">
    <property type="entry name" value="GNAT"/>
    <property type="match status" value="1"/>
</dbReference>
<dbReference type="PANTHER" id="PTHR43877:SF2">
    <property type="entry name" value="AMINOALKYLPHOSPHONATE N-ACETYLTRANSFERASE-RELATED"/>
    <property type="match status" value="1"/>
</dbReference>
<keyword evidence="1" id="KW-0808">Transferase</keyword>
<dbReference type="CDD" id="cd04301">
    <property type="entry name" value="NAT_SF"/>
    <property type="match status" value="1"/>
</dbReference>
<dbReference type="Gene3D" id="3.40.630.30">
    <property type="match status" value="1"/>
</dbReference>
<keyword evidence="4" id="KW-0687">Ribonucleoprotein</keyword>
<evidence type="ECO:0000256" key="1">
    <source>
        <dbReference type="ARBA" id="ARBA00022679"/>
    </source>
</evidence>
<sequence length="170" mass="18227">MDAAARASSASGLNDMTDMTHKAIRPATALDLPQLENCAARAFSPYIPLIGRKPAPMTADIAAQIAAGEVFVATDADDAVLGYIVFRTASLRMDLDTVAVRPDAAGRGLGRRLIAFCEDAARLKGLDSVHLHTNAAMAANVSLYSRLGYMAVARRHEDGFDRVYFTKDLN</sequence>
<dbReference type="SUPFAM" id="SSF55729">
    <property type="entry name" value="Acyl-CoA N-acyltransferases (Nat)"/>
    <property type="match status" value="1"/>
</dbReference>
<dbReference type="InterPro" id="IPR050832">
    <property type="entry name" value="Bact_Acetyltransf"/>
</dbReference>
<dbReference type="Proteomes" id="UP000199585">
    <property type="component" value="Unassembled WGS sequence"/>
</dbReference>
<evidence type="ECO:0000256" key="2">
    <source>
        <dbReference type="ARBA" id="ARBA00023315"/>
    </source>
</evidence>
<evidence type="ECO:0000313" key="5">
    <source>
        <dbReference type="Proteomes" id="UP000199585"/>
    </source>
</evidence>
<dbReference type="GO" id="GO:0005840">
    <property type="term" value="C:ribosome"/>
    <property type="evidence" value="ECO:0007669"/>
    <property type="project" value="UniProtKB-KW"/>
</dbReference>
<keyword evidence="4" id="KW-0689">Ribosomal protein</keyword>
<evidence type="ECO:0000313" key="4">
    <source>
        <dbReference type="EMBL" id="SEN15194.1"/>
    </source>
</evidence>
<proteinExistence type="predicted"/>
<feature type="domain" description="N-acetyltransferase" evidence="3">
    <location>
        <begin position="22"/>
        <end position="170"/>
    </location>
</feature>
<dbReference type="PANTHER" id="PTHR43877">
    <property type="entry name" value="AMINOALKYLPHOSPHONATE N-ACETYLTRANSFERASE-RELATED-RELATED"/>
    <property type="match status" value="1"/>
</dbReference>
<dbReference type="InterPro" id="IPR000182">
    <property type="entry name" value="GNAT_dom"/>
</dbReference>
<dbReference type="AlphaFoldDB" id="A0A1H8E7T7"/>
<keyword evidence="2" id="KW-0012">Acyltransferase</keyword>
<organism evidence="4 5">
    <name type="scientific">Loktanella fryxellensis</name>
    <dbReference type="NCBI Taxonomy" id="245187"/>
    <lineage>
        <taxon>Bacteria</taxon>
        <taxon>Pseudomonadati</taxon>
        <taxon>Pseudomonadota</taxon>
        <taxon>Alphaproteobacteria</taxon>
        <taxon>Rhodobacterales</taxon>
        <taxon>Roseobacteraceae</taxon>
        <taxon>Loktanella</taxon>
    </lineage>
</organism>
<dbReference type="InterPro" id="IPR016181">
    <property type="entry name" value="Acyl_CoA_acyltransferase"/>
</dbReference>
<reference evidence="4 5" key="1">
    <citation type="submission" date="2016-10" db="EMBL/GenBank/DDBJ databases">
        <authorList>
            <person name="de Groot N.N."/>
        </authorList>
    </citation>
    <scope>NUCLEOTIDE SEQUENCE [LARGE SCALE GENOMIC DNA]</scope>
    <source>
        <strain evidence="4 5">DSM 16213</strain>
    </source>
</reference>
<dbReference type="STRING" id="245187.SAMN04488003_11013"/>
<dbReference type="EMBL" id="FOCI01000010">
    <property type="protein sequence ID" value="SEN15194.1"/>
    <property type="molecule type" value="Genomic_DNA"/>
</dbReference>
<name>A0A1H8E7T7_9RHOB</name>
<protein>
    <submittedName>
        <fullName evidence="4">Ribosomal protein S18 acetylase RimI</fullName>
    </submittedName>
</protein>
<dbReference type="Pfam" id="PF00583">
    <property type="entry name" value="Acetyltransf_1"/>
    <property type="match status" value="1"/>
</dbReference>